<dbReference type="Proteomes" id="UP000176244">
    <property type="component" value="Unassembled WGS sequence"/>
</dbReference>
<feature type="transmembrane region" description="Helical" evidence="1">
    <location>
        <begin position="140"/>
        <end position="162"/>
    </location>
</feature>
<dbReference type="STRING" id="52694.ACWI_13340"/>
<evidence type="ECO:0000313" key="7">
    <source>
        <dbReference type="Proteomes" id="UP001163550"/>
    </source>
</evidence>
<sequence>MKEFFMTQWNGAETYFEKHLKPTFFFCLTFFVVMSILNTLLFLSDPGLSQSYFNELQALFNQKEFLDGTGVDLWLGIFLNNVIASGISSLLGVVPFLFLPMFSLASNAIIIGLIGAVYQTNGIGWFAFLVGVLPHGMIEIPALVLGVTLGVHLCLQLSKTILRRSLKGELKQAAIGCLRIYLLWLIPLFFLAAFIETFMTPIIFGAVVPA</sequence>
<evidence type="ECO:0000256" key="1">
    <source>
        <dbReference type="SAM" id="Phobius"/>
    </source>
</evidence>
<dbReference type="Proteomes" id="UP000322619">
    <property type="component" value="Unassembled WGS sequence"/>
</dbReference>
<proteinExistence type="predicted"/>
<dbReference type="RefSeq" id="WP_070370661.1">
    <property type="nucleotide sequence ID" value="NZ_CABIIK010000038.1"/>
</dbReference>
<dbReference type="Proteomes" id="UP001163550">
    <property type="component" value="Chromosome"/>
</dbReference>
<dbReference type="AlphaFoldDB" id="A0A1F2PIR4"/>
<dbReference type="Pfam" id="PF01944">
    <property type="entry name" value="SpoIIM"/>
    <property type="match status" value="1"/>
</dbReference>
<keyword evidence="1" id="KW-0812">Transmembrane</keyword>
<organism evidence="2 5">
    <name type="scientific">Acetobacterium wieringae</name>
    <dbReference type="NCBI Taxonomy" id="52694"/>
    <lineage>
        <taxon>Bacteria</taxon>
        <taxon>Bacillati</taxon>
        <taxon>Bacillota</taxon>
        <taxon>Clostridia</taxon>
        <taxon>Eubacteriales</taxon>
        <taxon>Eubacteriaceae</taxon>
        <taxon>Acetobacterium</taxon>
    </lineage>
</organism>
<dbReference type="EMBL" id="CP087994">
    <property type="protein sequence ID" value="UYO62857.1"/>
    <property type="molecule type" value="Genomic_DNA"/>
</dbReference>
<keyword evidence="1" id="KW-1133">Transmembrane helix</keyword>
<keyword evidence="1" id="KW-0472">Membrane</keyword>
<name>A0A1F2PIR4_9FIRM</name>
<dbReference type="PANTHER" id="PTHR35337:SF1">
    <property type="entry name" value="SLR1478 PROTEIN"/>
    <property type="match status" value="1"/>
</dbReference>
<evidence type="ECO:0000313" key="5">
    <source>
        <dbReference type="Proteomes" id="UP000176244"/>
    </source>
</evidence>
<gene>
    <name evidence="2" type="ORF">ACWI_13340</name>
    <name evidence="3" type="ORF">FXB42_04935</name>
    <name evidence="4" type="ORF">LNN31_19160</name>
</gene>
<dbReference type="EMBL" id="VSLA01000006">
    <property type="protein sequence ID" value="TYC87224.1"/>
    <property type="molecule type" value="Genomic_DNA"/>
</dbReference>
<evidence type="ECO:0000313" key="6">
    <source>
        <dbReference type="Proteomes" id="UP000322619"/>
    </source>
</evidence>
<feature type="transmembrane region" description="Helical" evidence="1">
    <location>
        <begin position="73"/>
        <end position="98"/>
    </location>
</feature>
<protein>
    <submittedName>
        <fullName evidence="3">Stage II sporulation protein M</fullName>
    </submittedName>
</protein>
<reference evidence="4" key="3">
    <citation type="submission" date="2021-11" db="EMBL/GenBank/DDBJ databases">
        <title>Isoprene-degrading acetogen.</title>
        <authorList>
            <person name="Yang Y."/>
            <person name="Jin H."/>
            <person name="Yan J."/>
        </authorList>
    </citation>
    <scope>NUCLEOTIDE SEQUENCE</scope>
    <source>
        <strain evidence="4">Berkeley</strain>
    </source>
</reference>
<dbReference type="OrthoDB" id="161024at2"/>
<feature type="transmembrane region" description="Helical" evidence="1">
    <location>
        <begin position="182"/>
        <end position="208"/>
    </location>
</feature>
<reference evidence="2 5" key="1">
    <citation type="submission" date="2015-09" db="EMBL/GenBank/DDBJ databases">
        <title>Genome sequence of Acetobacterium wieringae DSM 1911.</title>
        <authorList>
            <person name="Poehlein A."/>
            <person name="Bengelsdorf F.R."/>
            <person name="Schiel-Bengelsdorf B."/>
            <person name="Duerre P."/>
            <person name="Daniel R."/>
        </authorList>
    </citation>
    <scope>NUCLEOTIDE SEQUENCE [LARGE SCALE GENOMIC DNA]</scope>
    <source>
        <strain evidence="2 5">DSM 1911</strain>
    </source>
</reference>
<feature type="transmembrane region" description="Helical" evidence="1">
    <location>
        <begin position="110"/>
        <end position="134"/>
    </location>
</feature>
<feature type="transmembrane region" description="Helical" evidence="1">
    <location>
        <begin position="24"/>
        <end position="43"/>
    </location>
</feature>
<reference evidence="3 6" key="2">
    <citation type="submission" date="2019-08" db="EMBL/GenBank/DDBJ databases">
        <title>Isolation and enrichment of carboxydotrophic bacteria from anaerobic sludge for the production of bio-based chemicals from syngas.</title>
        <authorList>
            <person name="Antares A.L."/>
            <person name="Moreira J."/>
            <person name="Diender M."/>
            <person name="Parshina S.N."/>
            <person name="Stams A.J.M."/>
            <person name="Alves M."/>
            <person name="Alves J.I."/>
            <person name="Sousa D.Z."/>
        </authorList>
    </citation>
    <scope>NUCLEOTIDE SEQUENCE [LARGE SCALE GENOMIC DNA]</scope>
    <source>
        <strain evidence="3 6">JM</strain>
    </source>
</reference>
<dbReference type="InterPro" id="IPR002798">
    <property type="entry name" value="SpoIIM-like"/>
</dbReference>
<evidence type="ECO:0000313" key="3">
    <source>
        <dbReference type="EMBL" id="TYC87224.1"/>
    </source>
</evidence>
<dbReference type="PANTHER" id="PTHR35337">
    <property type="entry name" value="SLR1478 PROTEIN"/>
    <property type="match status" value="1"/>
</dbReference>
<evidence type="ECO:0000313" key="4">
    <source>
        <dbReference type="EMBL" id="UYO62857.1"/>
    </source>
</evidence>
<evidence type="ECO:0000313" key="2">
    <source>
        <dbReference type="EMBL" id="OFV71217.1"/>
    </source>
</evidence>
<keyword evidence="7" id="KW-1185">Reference proteome</keyword>
<dbReference type="EMBL" id="LKEU01000026">
    <property type="protein sequence ID" value="OFV71217.1"/>
    <property type="molecule type" value="Genomic_DNA"/>
</dbReference>
<accession>A0A1F2PIR4</accession>